<dbReference type="AlphaFoldDB" id="A0AAV8UR91"/>
<evidence type="ECO:0000256" key="1">
    <source>
        <dbReference type="SAM" id="MobiDB-lite"/>
    </source>
</evidence>
<comment type="caution">
    <text evidence="3">The sequence shown here is derived from an EMBL/GenBank/DDBJ whole genome shotgun (WGS) entry which is preliminary data.</text>
</comment>
<dbReference type="EMBL" id="JAMWBK010000005">
    <property type="protein sequence ID" value="KAJ8905028.1"/>
    <property type="molecule type" value="Genomic_DNA"/>
</dbReference>
<keyword evidence="2" id="KW-0812">Transmembrane</keyword>
<evidence type="ECO:0000313" key="4">
    <source>
        <dbReference type="Proteomes" id="UP001157974"/>
    </source>
</evidence>
<organism evidence="3 4">
    <name type="scientific">Rhodosorus marinus</name>
    <dbReference type="NCBI Taxonomy" id="101924"/>
    <lineage>
        <taxon>Eukaryota</taxon>
        <taxon>Rhodophyta</taxon>
        <taxon>Stylonematophyceae</taxon>
        <taxon>Stylonematales</taxon>
        <taxon>Stylonemataceae</taxon>
        <taxon>Rhodosorus</taxon>
    </lineage>
</organism>
<proteinExistence type="predicted"/>
<protein>
    <submittedName>
        <fullName evidence="3">Uncharacterized protein</fullName>
    </submittedName>
</protein>
<keyword evidence="2" id="KW-1133">Transmembrane helix</keyword>
<reference evidence="3 4" key="1">
    <citation type="journal article" date="2023" name="Nat. Commun.">
        <title>Origin of minicircular mitochondrial genomes in red algae.</title>
        <authorList>
            <person name="Lee Y."/>
            <person name="Cho C.H."/>
            <person name="Lee Y.M."/>
            <person name="Park S.I."/>
            <person name="Yang J.H."/>
            <person name="West J.A."/>
            <person name="Bhattacharya D."/>
            <person name="Yoon H.S."/>
        </authorList>
    </citation>
    <scope>NUCLEOTIDE SEQUENCE [LARGE SCALE GENOMIC DNA]</scope>
    <source>
        <strain evidence="3 4">CCMP1338</strain>
        <tissue evidence="3">Whole cell</tissue>
    </source>
</reference>
<feature type="compositionally biased region" description="Low complexity" evidence="1">
    <location>
        <begin position="57"/>
        <end position="74"/>
    </location>
</feature>
<keyword evidence="4" id="KW-1185">Reference proteome</keyword>
<feature type="transmembrane region" description="Helical" evidence="2">
    <location>
        <begin position="12"/>
        <end position="30"/>
    </location>
</feature>
<sequence length="74" mass="7492">MRTLTDNEKIIAGVGIAAGVIATITVIVAVHRKKSAAKISLEEGEKLVKAETNGHSTTANGNGAVANGNGTVDH</sequence>
<evidence type="ECO:0000256" key="2">
    <source>
        <dbReference type="SAM" id="Phobius"/>
    </source>
</evidence>
<gene>
    <name evidence="3" type="ORF">NDN08_001540</name>
</gene>
<evidence type="ECO:0000313" key="3">
    <source>
        <dbReference type="EMBL" id="KAJ8905028.1"/>
    </source>
</evidence>
<feature type="region of interest" description="Disordered" evidence="1">
    <location>
        <begin position="51"/>
        <end position="74"/>
    </location>
</feature>
<dbReference type="Proteomes" id="UP001157974">
    <property type="component" value="Unassembled WGS sequence"/>
</dbReference>
<name>A0AAV8UR91_9RHOD</name>
<keyword evidence="2" id="KW-0472">Membrane</keyword>
<accession>A0AAV8UR91</accession>